<evidence type="ECO:0000256" key="1">
    <source>
        <dbReference type="ARBA" id="ARBA00022741"/>
    </source>
</evidence>
<dbReference type="FunFam" id="3.40.50.300:FF:000006">
    <property type="entry name" value="DNA-binding transcriptional regulator NtrC"/>
    <property type="match status" value="1"/>
</dbReference>
<organism evidence="9 10">
    <name type="scientific">Formimonas warabiya</name>
    <dbReference type="NCBI Taxonomy" id="1761012"/>
    <lineage>
        <taxon>Bacteria</taxon>
        <taxon>Bacillati</taxon>
        <taxon>Bacillota</taxon>
        <taxon>Clostridia</taxon>
        <taxon>Eubacteriales</taxon>
        <taxon>Peptococcaceae</taxon>
        <taxon>Candidatus Formimonas</taxon>
    </lineage>
</organism>
<evidence type="ECO:0000256" key="5">
    <source>
        <dbReference type="SAM" id="Coils"/>
    </source>
</evidence>
<feature type="domain" description="Sigma-54 factor interaction" evidence="6">
    <location>
        <begin position="248"/>
        <end position="477"/>
    </location>
</feature>
<gene>
    <name evidence="9" type="ORF">DCMF_28965</name>
</gene>
<dbReference type="Pfam" id="PF18024">
    <property type="entry name" value="HTH_50"/>
    <property type="match status" value="1"/>
</dbReference>
<dbReference type="Gene3D" id="3.40.50.300">
    <property type="entry name" value="P-loop containing nucleotide triphosphate hydrolases"/>
    <property type="match status" value="1"/>
</dbReference>
<dbReference type="CDD" id="cd00009">
    <property type="entry name" value="AAA"/>
    <property type="match status" value="1"/>
</dbReference>
<dbReference type="InterPro" id="IPR025662">
    <property type="entry name" value="Sigma_54_int_dom_ATP-bd_1"/>
</dbReference>
<evidence type="ECO:0000313" key="9">
    <source>
        <dbReference type="EMBL" id="ATW28987.1"/>
    </source>
</evidence>
<dbReference type="CDD" id="cd00130">
    <property type="entry name" value="PAS"/>
    <property type="match status" value="2"/>
</dbReference>
<reference evidence="9 10" key="1">
    <citation type="submission" date="2016-10" db="EMBL/GenBank/DDBJ databases">
        <title>Complete Genome Sequence of Peptococcaceae strain DCMF.</title>
        <authorList>
            <person name="Edwards R.J."/>
            <person name="Holland S.I."/>
            <person name="Deshpande N.P."/>
            <person name="Wong Y.K."/>
            <person name="Ertan H."/>
            <person name="Manefield M."/>
            <person name="Russell T.L."/>
            <person name="Lee M.J."/>
        </authorList>
    </citation>
    <scope>NUCLEOTIDE SEQUENCE [LARGE SCALE GENOMIC DNA]</scope>
    <source>
        <strain evidence="9 10">DCMF</strain>
    </source>
</reference>
<name>A0A3G1L2U6_FORW1</name>
<dbReference type="Gene3D" id="1.10.8.60">
    <property type="match status" value="1"/>
</dbReference>
<dbReference type="Pfam" id="PF25601">
    <property type="entry name" value="AAA_lid_14"/>
    <property type="match status" value="1"/>
</dbReference>
<dbReference type="GO" id="GO:0005524">
    <property type="term" value="F:ATP binding"/>
    <property type="evidence" value="ECO:0007669"/>
    <property type="project" value="UniProtKB-KW"/>
</dbReference>
<keyword evidence="3" id="KW-0067">ATP-binding</keyword>
<dbReference type="SUPFAM" id="SSF46689">
    <property type="entry name" value="Homeodomain-like"/>
    <property type="match status" value="1"/>
</dbReference>
<dbReference type="Proteomes" id="UP000323521">
    <property type="component" value="Chromosome"/>
</dbReference>
<dbReference type="InterPro" id="IPR013656">
    <property type="entry name" value="PAS_4"/>
</dbReference>
<dbReference type="PANTHER" id="PTHR32071:SF57">
    <property type="entry name" value="C4-DICARBOXYLATE TRANSPORT TRANSCRIPTIONAL REGULATORY PROTEIN DCTD"/>
    <property type="match status" value="1"/>
</dbReference>
<dbReference type="InterPro" id="IPR030828">
    <property type="entry name" value="HTH_TyrR"/>
</dbReference>
<feature type="coiled-coil region" evidence="5">
    <location>
        <begin position="206"/>
        <end position="240"/>
    </location>
</feature>
<dbReference type="PROSITE" id="PS50045">
    <property type="entry name" value="SIGMA54_INTERACT_4"/>
    <property type="match status" value="1"/>
</dbReference>
<dbReference type="InterPro" id="IPR013767">
    <property type="entry name" value="PAS_fold"/>
</dbReference>
<dbReference type="InterPro" id="IPR025943">
    <property type="entry name" value="Sigma_54_int_dom_ATP-bd_2"/>
</dbReference>
<feature type="domain" description="PAS" evidence="7">
    <location>
        <begin position="1"/>
        <end position="37"/>
    </location>
</feature>
<keyword evidence="2" id="KW-0058">Aromatic hydrocarbons catabolism</keyword>
<keyword evidence="5" id="KW-0175">Coiled coil</keyword>
<sequence>MVIIDAEGRVVVCNRAAREILKVLPQEIMGRNLKDLLPESFAFRVLDTEEPLWGEKVSLRGKIFLTNQDPIFSEEQLVGAVVSFQDMTGLDSLALELESMKKLNREWEAIFDSSYDEIFVTDGQGYAVRVNRACERFYGVKTEELIGKHVKELERQGLFSPNVTSQALAEKKRVTSMQNTKGGQKLVVTSNPVFDDAGNIIRVVTNSRDITELSNLKQRLEETEKLVDSYRNKIAELHKERLNFGEDIVYASTPMKDILNIVEKVAAVDSTVLIEGESGVGKGLIAARIHKLSKRASRPFITVNCGAIPETLMESELFGYEAGAFTGARREGKKGLIEMANGGTIFFDEIGDLPLNLQVKLLHVIQEKRMKRIGGTQDVQIDIRIITATNRNLRHLVNENKFREDLFYRLNVIPIVIPPLRHRKEDIRKLVNRFLDVCNARYDMNKRVSPETLTVLEDYNWPGNVREVENLMERLTVTVDGNEILPGHLPEYLYWEQSKKGKVMVLDLCGLKSATEEVEKQLLKKALTQFHNTYKMAEALDVNQSTVVRKMRRYGLFDDSNLKTGKS</sequence>
<evidence type="ECO:0000256" key="3">
    <source>
        <dbReference type="ARBA" id="ARBA00022840"/>
    </source>
</evidence>
<dbReference type="Pfam" id="PF00158">
    <property type="entry name" value="Sigma54_activat"/>
    <property type="match status" value="1"/>
</dbReference>
<dbReference type="InterPro" id="IPR035965">
    <property type="entry name" value="PAS-like_dom_sf"/>
</dbReference>
<dbReference type="SUPFAM" id="SSF55785">
    <property type="entry name" value="PYP-like sensor domain (PAS domain)"/>
    <property type="match status" value="2"/>
</dbReference>
<evidence type="ECO:0000256" key="2">
    <source>
        <dbReference type="ARBA" id="ARBA00022797"/>
    </source>
</evidence>
<dbReference type="InterPro" id="IPR009057">
    <property type="entry name" value="Homeodomain-like_sf"/>
</dbReference>
<dbReference type="EMBL" id="CP017634">
    <property type="protein sequence ID" value="ATW28987.1"/>
    <property type="molecule type" value="Genomic_DNA"/>
</dbReference>
<dbReference type="InterPro" id="IPR002078">
    <property type="entry name" value="Sigma_54_int"/>
</dbReference>
<keyword evidence="1" id="KW-0547">Nucleotide-binding</keyword>
<evidence type="ECO:0000256" key="4">
    <source>
        <dbReference type="ARBA" id="ARBA00029500"/>
    </source>
</evidence>
<dbReference type="NCBIfam" id="TIGR00229">
    <property type="entry name" value="sensory_box"/>
    <property type="match status" value="1"/>
</dbReference>
<evidence type="ECO:0000259" key="7">
    <source>
        <dbReference type="PROSITE" id="PS50112"/>
    </source>
</evidence>
<proteinExistence type="predicted"/>
<dbReference type="PROSITE" id="PS50113">
    <property type="entry name" value="PAC"/>
    <property type="match status" value="1"/>
</dbReference>
<dbReference type="GO" id="GO:0003677">
    <property type="term" value="F:DNA binding"/>
    <property type="evidence" value="ECO:0007669"/>
    <property type="project" value="UniProtKB-KW"/>
</dbReference>
<dbReference type="PROSITE" id="PS50112">
    <property type="entry name" value="PAS"/>
    <property type="match status" value="2"/>
</dbReference>
<accession>A0A3G1L2U6</accession>
<dbReference type="AlphaFoldDB" id="A0A3G1L2U6"/>
<dbReference type="Pfam" id="PF08448">
    <property type="entry name" value="PAS_4"/>
    <property type="match status" value="1"/>
</dbReference>
<evidence type="ECO:0000313" key="10">
    <source>
        <dbReference type="Proteomes" id="UP000323521"/>
    </source>
</evidence>
<dbReference type="PROSITE" id="PS00675">
    <property type="entry name" value="SIGMA54_INTERACT_1"/>
    <property type="match status" value="1"/>
</dbReference>
<evidence type="ECO:0000259" key="8">
    <source>
        <dbReference type="PROSITE" id="PS50113"/>
    </source>
</evidence>
<dbReference type="GO" id="GO:0006355">
    <property type="term" value="P:regulation of DNA-templated transcription"/>
    <property type="evidence" value="ECO:0007669"/>
    <property type="project" value="InterPro"/>
</dbReference>
<dbReference type="SMART" id="SM00091">
    <property type="entry name" value="PAS"/>
    <property type="match status" value="2"/>
</dbReference>
<feature type="domain" description="PAS" evidence="7">
    <location>
        <begin position="103"/>
        <end position="153"/>
    </location>
</feature>
<keyword evidence="10" id="KW-1185">Reference proteome</keyword>
<dbReference type="InterPro" id="IPR027417">
    <property type="entry name" value="P-loop_NTPase"/>
</dbReference>
<feature type="domain" description="PAC" evidence="8">
    <location>
        <begin position="170"/>
        <end position="222"/>
    </location>
</feature>
<dbReference type="PANTHER" id="PTHR32071">
    <property type="entry name" value="TRANSCRIPTIONAL REGULATORY PROTEIN"/>
    <property type="match status" value="1"/>
</dbReference>
<dbReference type="SUPFAM" id="SSF52540">
    <property type="entry name" value="P-loop containing nucleoside triphosphate hydrolases"/>
    <property type="match status" value="1"/>
</dbReference>
<protein>
    <recommendedName>
        <fullName evidence="4">HTH-type transcriptional regulatory protein TyrR</fullName>
    </recommendedName>
</protein>
<dbReference type="Gene3D" id="1.10.10.60">
    <property type="entry name" value="Homeodomain-like"/>
    <property type="match status" value="1"/>
</dbReference>
<dbReference type="InterPro" id="IPR003593">
    <property type="entry name" value="AAA+_ATPase"/>
</dbReference>
<dbReference type="Gene3D" id="3.30.450.20">
    <property type="entry name" value="PAS domain"/>
    <property type="match status" value="2"/>
</dbReference>
<dbReference type="KEGG" id="fwa:DCMF_28965"/>
<dbReference type="SMART" id="SM00382">
    <property type="entry name" value="AAA"/>
    <property type="match status" value="1"/>
</dbReference>
<dbReference type="InterPro" id="IPR058031">
    <property type="entry name" value="AAA_lid_NorR"/>
</dbReference>
<dbReference type="PROSITE" id="PS00676">
    <property type="entry name" value="SIGMA54_INTERACT_2"/>
    <property type="match status" value="1"/>
</dbReference>
<dbReference type="InterPro" id="IPR000014">
    <property type="entry name" value="PAS"/>
</dbReference>
<dbReference type="Pfam" id="PF00989">
    <property type="entry name" value="PAS"/>
    <property type="match status" value="1"/>
</dbReference>
<evidence type="ECO:0000259" key="6">
    <source>
        <dbReference type="PROSITE" id="PS50045"/>
    </source>
</evidence>
<dbReference type="InterPro" id="IPR000700">
    <property type="entry name" value="PAS-assoc_C"/>
</dbReference>